<reference evidence="3" key="1">
    <citation type="journal article" date="2014" name="Int. J. Syst. Evol. Microbiol.">
        <title>Complete genome of a new Firmicutes species belonging to the dominant human colonic microbiota ('Ruminococcus bicirculans') reveals two chromosomes and a selective capacity to utilize plant glucans.</title>
        <authorList>
            <consortium name="NISC Comparative Sequencing Program"/>
            <person name="Wegmann U."/>
            <person name="Louis P."/>
            <person name="Goesmann A."/>
            <person name="Henrissat B."/>
            <person name="Duncan S.H."/>
            <person name="Flint H.J."/>
        </authorList>
    </citation>
    <scope>NUCLEOTIDE SEQUENCE</scope>
    <source>
        <strain evidence="3">CGMCC 1.8884</strain>
    </source>
</reference>
<evidence type="ECO:0000313" key="2">
    <source>
        <dbReference type="EMBL" id="GGI75286.1"/>
    </source>
</evidence>
<dbReference type="EMBL" id="BMLZ01000003">
    <property type="protein sequence ID" value="GGP28703.1"/>
    <property type="molecule type" value="Genomic_DNA"/>
</dbReference>
<protein>
    <submittedName>
        <fullName evidence="2">Uncharacterized protein</fullName>
    </submittedName>
</protein>
<dbReference type="Proteomes" id="UP000652720">
    <property type="component" value="Unassembled WGS sequence"/>
</dbReference>
<reference evidence="2" key="2">
    <citation type="journal article" date="2014" name="Int. J. Syst. Evol. Microbiol.">
        <title>Complete genome sequence of Corynebacterium casei LMG S-19264T (=DSM 44701T), isolated from a smear-ripened cheese.</title>
        <authorList>
            <consortium name="US DOE Joint Genome Institute (JGI-PGF)"/>
            <person name="Walter F."/>
            <person name="Albersmeier A."/>
            <person name="Kalinowski J."/>
            <person name="Ruckert C."/>
        </authorList>
    </citation>
    <scope>NUCLEOTIDE SEQUENCE</scope>
    <source>
        <strain evidence="2">CGMCC 1.8885</strain>
    </source>
</reference>
<reference evidence="4" key="3">
    <citation type="journal article" date="2019" name="Int. J. Syst. Evol. Microbiol.">
        <title>The Global Catalogue of Microorganisms (GCM) 10K type strain sequencing project: providing services to taxonomists for standard genome sequencing and annotation.</title>
        <authorList>
            <consortium name="The Broad Institute Genomics Platform"/>
            <consortium name="The Broad Institute Genome Sequencing Center for Infectious Disease"/>
            <person name="Wu L."/>
            <person name="Ma J."/>
        </authorList>
    </citation>
    <scope>NUCLEOTIDE SEQUENCE [LARGE SCALE GENOMIC DNA]</scope>
    <source>
        <strain evidence="4">CGMCC 1.8884</strain>
    </source>
</reference>
<evidence type="ECO:0000313" key="5">
    <source>
        <dbReference type="Proteomes" id="UP000652720"/>
    </source>
</evidence>
<accession>A0AAV4K3F1</accession>
<dbReference type="GeneID" id="59164572"/>
<evidence type="ECO:0000313" key="3">
    <source>
        <dbReference type="EMBL" id="GGP28703.1"/>
    </source>
</evidence>
<evidence type="ECO:0000313" key="4">
    <source>
        <dbReference type="Proteomes" id="UP000630135"/>
    </source>
</evidence>
<feature type="compositionally biased region" description="Low complexity" evidence="1">
    <location>
        <begin position="105"/>
        <end position="115"/>
    </location>
</feature>
<sequence>MTLAEQPDLTAAELLEAHYGLTADALGLTAEGYAQRLTLWERAVEARPVERREAGLRALALRAWVTRLVAQADKFRAEGEITVERDILGRIEVVRSWLAAAEAEGAGPAAATGPANPSPELVPWGIG</sequence>
<name>A0AAV4K3F1_9DEIO</name>
<comment type="caution">
    <text evidence="2">The sequence shown here is derived from an EMBL/GenBank/DDBJ whole genome shotgun (WGS) entry which is preliminary data.</text>
</comment>
<keyword evidence="4" id="KW-1185">Reference proteome</keyword>
<dbReference type="RefSeq" id="WP_017869197.1">
    <property type="nucleotide sequence ID" value="NZ_BMLZ01000003.1"/>
</dbReference>
<dbReference type="EMBL" id="BMMA01000004">
    <property type="protein sequence ID" value="GGI75286.1"/>
    <property type="molecule type" value="Genomic_DNA"/>
</dbReference>
<dbReference type="AlphaFoldDB" id="A0AAV4K3F1"/>
<dbReference type="Proteomes" id="UP000630135">
    <property type="component" value="Unassembled WGS sequence"/>
</dbReference>
<proteinExistence type="predicted"/>
<organism evidence="2 5">
    <name type="scientific">Deinococcus wulumuqiensis</name>
    <dbReference type="NCBI Taxonomy" id="980427"/>
    <lineage>
        <taxon>Bacteria</taxon>
        <taxon>Thermotogati</taxon>
        <taxon>Deinococcota</taxon>
        <taxon>Deinococci</taxon>
        <taxon>Deinococcales</taxon>
        <taxon>Deinococcaceae</taxon>
        <taxon>Deinococcus</taxon>
    </lineage>
</organism>
<feature type="region of interest" description="Disordered" evidence="1">
    <location>
        <begin position="105"/>
        <end position="127"/>
    </location>
</feature>
<gene>
    <name evidence="3" type="ORF">GCM10008021_03540</name>
    <name evidence="2" type="ORF">GCM10010914_06870</name>
</gene>
<evidence type="ECO:0000256" key="1">
    <source>
        <dbReference type="SAM" id="MobiDB-lite"/>
    </source>
</evidence>
<reference evidence="2" key="4">
    <citation type="submission" date="2023-08" db="EMBL/GenBank/DDBJ databases">
        <authorList>
            <person name="Sun Q."/>
            <person name="Zhou Y."/>
        </authorList>
    </citation>
    <scope>NUCLEOTIDE SEQUENCE</scope>
    <source>
        <strain evidence="3">CGMCC 1.8884</strain>
        <strain evidence="2">CGMCC 1.8885</strain>
    </source>
</reference>